<evidence type="ECO:0000313" key="3">
    <source>
        <dbReference type="EMBL" id="KAK6956937.1"/>
    </source>
</evidence>
<protein>
    <recommendedName>
        <fullName evidence="2">NADH:flavin oxidoreductase/NADH oxidase N-terminal domain-containing protein</fullName>
    </recommendedName>
</protein>
<dbReference type="Gene3D" id="3.20.20.70">
    <property type="entry name" value="Aldolase class I"/>
    <property type="match status" value="1"/>
</dbReference>
<keyword evidence="4" id="KW-1185">Reference proteome</keyword>
<dbReference type="SUPFAM" id="SSF51395">
    <property type="entry name" value="FMN-linked oxidoreductases"/>
    <property type="match status" value="1"/>
</dbReference>
<name>A0AAX6MX13_9PEZI</name>
<dbReference type="InterPro" id="IPR045247">
    <property type="entry name" value="Oye-like"/>
</dbReference>
<organism evidence="3 4">
    <name type="scientific">Daldinia eschscholtzii</name>
    <dbReference type="NCBI Taxonomy" id="292717"/>
    <lineage>
        <taxon>Eukaryota</taxon>
        <taxon>Fungi</taxon>
        <taxon>Dikarya</taxon>
        <taxon>Ascomycota</taxon>
        <taxon>Pezizomycotina</taxon>
        <taxon>Sordariomycetes</taxon>
        <taxon>Xylariomycetidae</taxon>
        <taxon>Xylariales</taxon>
        <taxon>Hypoxylaceae</taxon>
        <taxon>Daldinia</taxon>
    </lineage>
</organism>
<dbReference type="PANTHER" id="PTHR22893:SF91">
    <property type="entry name" value="NADPH DEHYDROGENASE 2-RELATED"/>
    <property type="match status" value="1"/>
</dbReference>
<dbReference type="InterPro" id="IPR001155">
    <property type="entry name" value="OxRdtase_FMN_N"/>
</dbReference>
<dbReference type="InterPro" id="IPR013785">
    <property type="entry name" value="Aldolase_TIM"/>
</dbReference>
<proteinExistence type="predicted"/>
<dbReference type="AlphaFoldDB" id="A0AAX6MX13"/>
<evidence type="ECO:0000313" key="4">
    <source>
        <dbReference type="Proteomes" id="UP001369815"/>
    </source>
</evidence>
<evidence type="ECO:0000256" key="1">
    <source>
        <dbReference type="ARBA" id="ARBA00022630"/>
    </source>
</evidence>
<dbReference type="Pfam" id="PF00724">
    <property type="entry name" value="Oxidored_FMN"/>
    <property type="match status" value="1"/>
</dbReference>
<dbReference type="GO" id="GO:0010181">
    <property type="term" value="F:FMN binding"/>
    <property type="evidence" value="ECO:0007669"/>
    <property type="project" value="InterPro"/>
</dbReference>
<keyword evidence="1" id="KW-0285">Flavoprotein</keyword>
<gene>
    <name evidence="3" type="ORF">Daesc_002219</name>
</gene>
<dbReference type="EMBL" id="JBANMG010000002">
    <property type="protein sequence ID" value="KAK6956937.1"/>
    <property type="molecule type" value="Genomic_DNA"/>
</dbReference>
<dbReference type="PANTHER" id="PTHR22893">
    <property type="entry name" value="NADH OXIDOREDUCTASE-RELATED"/>
    <property type="match status" value="1"/>
</dbReference>
<feature type="domain" description="NADH:flavin oxidoreductase/NADH oxidase N-terminal" evidence="2">
    <location>
        <begin position="4"/>
        <end position="360"/>
    </location>
</feature>
<accession>A0AAX6MX13</accession>
<reference evidence="3 4" key="1">
    <citation type="journal article" date="2024" name="Front Chem Biol">
        <title>Unveiling the potential of Daldinia eschscholtzii MFLUCC 19-0629 through bioactivity and bioinformatics studies for enhanced sustainable agriculture production.</title>
        <authorList>
            <person name="Brooks S."/>
            <person name="Weaver J.A."/>
            <person name="Klomchit A."/>
            <person name="Alharthi S.A."/>
            <person name="Onlamun T."/>
            <person name="Nurani R."/>
            <person name="Vong T.K."/>
            <person name="Alberti F."/>
            <person name="Greco C."/>
        </authorList>
    </citation>
    <scope>NUCLEOTIDE SEQUENCE [LARGE SCALE GENOMIC DNA]</scope>
    <source>
        <strain evidence="3">MFLUCC 19-0629</strain>
    </source>
</reference>
<dbReference type="Proteomes" id="UP001369815">
    <property type="component" value="Unassembled WGS sequence"/>
</dbReference>
<comment type="caution">
    <text evidence="3">The sequence shown here is derived from an EMBL/GenBank/DDBJ whole genome shotgun (WGS) entry which is preliminary data.</text>
</comment>
<sequence length="391" mass="44329">MSRLLEPVTLGDSIQLRNRICMGAMTRNRCIDDNKPTSANAKYYADRARDGAGLIVAEGTFVYYNGAEWPHAPVMFNHDHAEAWKKVTDAVHDVQGKIFFQPWHPDIRAGRIQNDNMPMLKEHNYPVYAPSKIPATGGKFHSLEGCPGYTTNITEIGDPKFIVEQYKNSVTLAKLAGFDGIELLAQGFLCSRANNRTDAYGGSVENRCRFPLEVLDAIIDVWGPRHVGIKICPSDDLNDSIMSYEELTEVYEYFIPQLVQRKLAYINISRRGCHPEKGQDGSIRPHFRPKGFGLPDHWEPLRQFGNLVKYPGSETMLMVNHEYTVEEAELLVNEGKIDLVTFGRPFIYNPDLIARIAQKKSLAVSDRGKHVNYGPYKTVDEFYNDWPRIST</sequence>
<evidence type="ECO:0000259" key="2">
    <source>
        <dbReference type="Pfam" id="PF00724"/>
    </source>
</evidence>
<dbReference type="GO" id="GO:0016491">
    <property type="term" value="F:oxidoreductase activity"/>
    <property type="evidence" value="ECO:0007669"/>
    <property type="project" value="InterPro"/>
</dbReference>